<dbReference type="Gene3D" id="2.10.50.10">
    <property type="entry name" value="Tumor Necrosis Factor Receptor, subunit A, domain 2"/>
    <property type="match status" value="1"/>
</dbReference>
<dbReference type="InterPro" id="IPR013320">
    <property type="entry name" value="ConA-like_dom_sf"/>
</dbReference>
<dbReference type="InterPro" id="IPR009030">
    <property type="entry name" value="Growth_fac_rcpt_cys_sf"/>
</dbReference>
<evidence type="ECO:0000256" key="3">
    <source>
        <dbReference type="PROSITE-ProRule" id="PRU00076"/>
    </source>
</evidence>
<dbReference type="Proteomes" id="UP001217089">
    <property type="component" value="Unassembled WGS sequence"/>
</dbReference>
<dbReference type="PANTHER" id="PTHR24033:SF151">
    <property type="entry name" value="NOTCH 2"/>
    <property type="match status" value="1"/>
</dbReference>
<dbReference type="PROSITE" id="PS00022">
    <property type="entry name" value="EGF_1"/>
    <property type="match status" value="2"/>
</dbReference>
<keyword evidence="1" id="KW-0677">Repeat</keyword>
<dbReference type="PRINTS" id="PR01705">
    <property type="entry name" value="TSP1REPEAT"/>
</dbReference>
<feature type="disulfide bond" evidence="3">
    <location>
        <begin position="360"/>
        <end position="369"/>
    </location>
</feature>
<dbReference type="Pfam" id="PF07699">
    <property type="entry name" value="Ephrin_rec_like"/>
    <property type="match status" value="2"/>
</dbReference>
<dbReference type="InterPro" id="IPR000884">
    <property type="entry name" value="TSP1_rpt"/>
</dbReference>
<dbReference type="Pfam" id="PF00008">
    <property type="entry name" value="EGF"/>
    <property type="match status" value="2"/>
</dbReference>
<dbReference type="PROSITE" id="PS50026">
    <property type="entry name" value="EGF_3"/>
    <property type="match status" value="2"/>
</dbReference>
<evidence type="ECO:0000256" key="2">
    <source>
        <dbReference type="ARBA" id="ARBA00023157"/>
    </source>
</evidence>
<dbReference type="SMART" id="SM00179">
    <property type="entry name" value="EGF_CA"/>
    <property type="match status" value="2"/>
</dbReference>
<dbReference type="PROSITE" id="PS00010">
    <property type="entry name" value="ASX_HYDROXYL"/>
    <property type="match status" value="1"/>
</dbReference>
<dbReference type="Gene3D" id="2.20.100.10">
    <property type="entry name" value="Thrombospondin type-1 (TSP1) repeat"/>
    <property type="match status" value="1"/>
</dbReference>
<dbReference type="InterPro" id="IPR011641">
    <property type="entry name" value="Tyr-kin_ephrin_A/B_rcpt-like"/>
</dbReference>
<evidence type="ECO:0000313" key="5">
    <source>
        <dbReference type="EMBL" id="KAJ8300893.1"/>
    </source>
</evidence>
<keyword evidence="3" id="KW-0245">EGF-like domain</keyword>
<dbReference type="Pfam" id="PF13385">
    <property type="entry name" value="Laminin_G_3"/>
    <property type="match status" value="1"/>
</dbReference>
<feature type="domain" description="EGF-like" evidence="4">
    <location>
        <begin position="334"/>
        <end position="370"/>
    </location>
</feature>
<protein>
    <recommendedName>
        <fullName evidence="4">EGF-like domain-containing protein</fullName>
    </recommendedName>
</protein>
<gene>
    <name evidence="5" type="ORF">KUTeg_022412</name>
</gene>
<keyword evidence="6" id="KW-1185">Reference proteome</keyword>
<feature type="disulfide bond" evidence="3">
    <location>
        <begin position="322"/>
        <end position="331"/>
    </location>
</feature>
<dbReference type="SUPFAM" id="SSF82895">
    <property type="entry name" value="TSP-1 type 1 repeat"/>
    <property type="match status" value="1"/>
</dbReference>
<dbReference type="PROSITE" id="PS01186">
    <property type="entry name" value="EGF_2"/>
    <property type="match status" value="2"/>
</dbReference>
<dbReference type="SMART" id="SM00181">
    <property type="entry name" value="EGF"/>
    <property type="match status" value="2"/>
</dbReference>
<dbReference type="InterPro" id="IPR051830">
    <property type="entry name" value="NOTCH_homolog"/>
</dbReference>
<dbReference type="Gene3D" id="2.60.120.200">
    <property type="match status" value="1"/>
</dbReference>
<name>A0ABQ9E651_TEGGR</name>
<evidence type="ECO:0000256" key="1">
    <source>
        <dbReference type="ARBA" id="ARBA00022737"/>
    </source>
</evidence>
<evidence type="ECO:0000259" key="4">
    <source>
        <dbReference type="PROSITE" id="PS50026"/>
    </source>
</evidence>
<dbReference type="Gene3D" id="2.10.25.10">
    <property type="entry name" value="Laminin"/>
    <property type="match status" value="2"/>
</dbReference>
<proteinExistence type="predicted"/>
<dbReference type="SUPFAM" id="SSF49899">
    <property type="entry name" value="Concanavalin A-like lectins/glucanases"/>
    <property type="match status" value="1"/>
</dbReference>
<dbReference type="CDD" id="cd00054">
    <property type="entry name" value="EGF_CA"/>
    <property type="match status" value="2"/>
</dbReference>
<dbReference type="InterPro" id="IPR001881">
    <property type="entry name" value="EGF-like_Ca-bd_dom"/>
</dbReference>
<reference evidence="5 6" key="1">
    <citation type="submission" date="2022-12" db="EMBL/GenBank/DDBJ databases">
        <title>Chromosome-level genome of Tegillarca granosa.</title>
        <authorList>
            <person name="Kim J."/>
        </authorList>
    </citation>
    <scope>NUCLEOTIDE SEQUENCE [LARGE SCALE GENOMIC DNA]</scope>
    <source>
        <strain evidence="5">Teg-2019</strain>
        <tissue evidence="5">Adductor muscle</tissue>
    </source>
</reference>
<sequence length="598" mass="65900">MRGKNFVFQTFSCASCPTGTFFNKTADNCVKCPIGKYQDEDGSLDCKQCPEGTSTVKNGTTNSSLCLEICPEGSYSKTGLSPCFKCLQGQYQENNQSTSCEKCQHTQTTSTTGSTNHSDCTDFDILLKNSTIDLGITSAPNFTVSFWVYNRNANQVQTLDLTSVSQYVLHIIFSNTTSFVINGTAIDVSAIVKQTRWIHVAIQVNTVTGSLFVYLNGNSIFTNIITSIVGVKEMSLFVSDFLMSGYDVFSTILSEVDVLSLSKTCLSNLKSSNTIQSLDDLKDIPGAKLVIPSTCNVKYGCDDNPCNGHTCLDIANGFVCHCNNGYSGTTCNYPPDYCVNNNCNNGATCVGQNGTYSCICKAGYKGSFCETDVVNGNWNSWQQWSECSKSCDIGIRSRNRSCDNPPPDDEGSYCVGNNTQTQSCNTDACQRCPSFLTMLNYGNTLKCNQVNGYDVCNVTCRTGLVFPNENYHVYHCGKNTSFEWQKKPPSCMEPNSPAIMAVRASSSITEFPCSRKDLAESTYKSNINTLWCRQNGNCKLEMSLDGCNYNNRRKRSSMSSINIYVTFSVDLGKSTLEFSRPFRKRDSFSSTNKLHQCL</sequence>
<organism evidence="5 6">
    <name type="scientific">Tegillarca granosa</name>
    <name type="common">Malaysian cockle</name>
    <name type="synonym">Anadara granosa</name>
    <dbReference type="NCBI Taxonomy" id="220873"/>
    <lineage>
        <taxon>Eukaryota</taxon>
        <taxon>Metazoa</taxon>
        <taxon>Spiralia</taxon>
        <taxon>Lophotrochozoa</taxon>
        <taxon>Mollusca</taxon>
        <taxon>Bivalvia</taxon>
        <taxon>Autobranchia</taxon>
        <taxon>Pteriomorphia</taxon>
        <taxon>Arcoida</taxon>
        <taxon>Arcoidea</taxon>
        <taxon>Arcidae</taxon>
        <taxon>Tegillarca</taxon>
    </lineage>
</organism>
<dbReference type="SMART" id="SM01411">
    <property type="entry name" value="Ephrin_rec_like"/>
    <property type="match status" value="2"/>
</dbReference>
<dbReference type="InterPro" id="IPR000742">
    <property type="entry name" value="EGF"/>
</dbReference>
<dbReference type="PANTHER" id="PTHR24033">
    <property type="entry name" value="EGF-LIKE DOMAIN-CONTAINING PROTEIN"/>
    <property type="match status" value="1"/>
</dbReference>
<comment type="caution">
    <text evidence="3">Lacks conserved residue(s) required for the propagation of feature annotation.</text>
</comment>
<dbReference type="SUPFAM" id="SSF57184">
    <property type="entry name" value="Growth factor receptor domain"/>
    <property type="match status" value="1"/>
</dbReference>
<dbReference type="InterPro" id="IPR000152">
    <property type="entry name" value="EGF-type_Asp/Asn_hydroxyl_site"/>
</dbReference>
<dbReference type="SMART" id="SM00209">
    <property type="entry name" value="TSP1"/>
    <property type="match status" value="1"/>
</dbReference>
<dbReference type="Pfam" id="PF00090">
    <property type="entry name" value="TSP_1"/>
    <property type="match status" value="1"/>
</dbReference>
<feature type="domain" description="EGF-like" evidence="4">
    <location>
        <begin position="302"/>
        <end position="332"/>
    </location>
</feature>
<dbReference type="EMBL" id="JARBDR010000919">
    <property type="protein sequence ID" value="KAJ8300893.1"/>
    <property type="molecule type" value="Genomic_DNA"/>
</dbReference>
<dbReference type="PROSITE" id="PS50092">
    <property type="entry name" value="TSP1"/>
    <property type="match status" value="1"/>
</dbReference>
<dbReference type="SUPFAM" id="SSF57196">
    <property type="entry name" value="EGF/Laminin"/>
    <property type="match status" value="2"/>
</dbReference>
<dbReference type="InterPro" id="IPR036383">
    <property type="entry name" value="TSP1_rpt_sf"/>
</dbReference>
<accession>A0ABQ9E651</accession>
<comment type="caution">
    <text evidence="5">The sequence shown here is derived from an EMBL/GenBank/DDBJ whole genome shotgun (WGS) entry which is preliminary data.</text>
</comment>
<keyword evidence="2 3" id="KW-1015">Disulfide bond</keyword>
<evidence type="ECO:0000313" key="6">
    <source>
        <dbReference type="Proteomes" id="UP001217089"/>
    </source>
</evidence>